<accession>A0A1F6A403</accession>
<sequence length="227" mass="24927">MKRDYFKIFLLRTIGNFLVLSAIAGVVLTFAPAVSAEVHYRWDQVIGRTYVVAGQAPTSPAGSAGQGGFGKLVANPPLLIKPMNTDFGVVIPKINANARVIANVDPGNPAEYLVALKEGVAHAAGTAYPGQVGNSVLFAHSVGNFWEVNQWNAVFYLLRELNPGDEVDVFYQGKRYFYQVYDKRIVDPNEVGYLSREADFAKLTLQTCWPPGTTLKRLLVFAKLRSS</sequence>
<keyword evidence="1" id="KW-0378">Hydrolase</keyword>
<dbReference type="NCBIfam" id="TIGR01076">
    <property type="entry name" value="sortase_fam"/>
    <property type="match status" value="1"/>
</dbReference>
<name>A0A1F6A403_9BACT</name>
<reference evidence="2 3" key="1">
    <citation type="journal article" date="2016" name="Nat. Commun.">
        <title>Thousands of microbial genomes shed light on interconnected biogeochemical processes in an aquifer system.</title>
        <authorList>
            <person name="Anantharaman K."/>
            <person name="Brown C.T."/>
            <person name="Hug L.A."/>
            <person name="Sharon I."/>
            <person name="Castelle C.J."/>
            <person name="Probst A.J."/>
            <person name="Thomas B.C."/>
            <person name="Singh A."/>
            <person name="Wilkins M.J."/>
            <person name="Karaoz U."/>
            <person name="Brodie E.L."/>
            <person name="Williams K.H."/>
            <person name="Hubbard S.S."/>
            <person name="Banfield J.F."/>
        </authorList>
    </citation>
    <scope>NUCLEOTIDE SEQUENCE [LARGE SCALE GENOMIC DNA]</scope>
</reference>
<protein>
    <recommendedName>
        <fullName evidence="4">Sortase</fullName>
    </recommendedName>
</protein>
<dbReference type="STRING" id="1798381.A2721_02495"/>
<gene>
    <name evidence="2" type="ORF">A2721_02495</name>
</gene>
<dbReference type="GO" id="GO:0016787">
    <property type="term" value="F:hydrolase activity"/>
    <property type="evidence" value="ECO:0007669"/>
    <property type="project" value="UniProtKB-KW"/>
</dbReference>
<dbReference type="InterPro" id="IPR023365">
    <property type="entry name" value="Sortase_dom-sf"/>
</dbReference>
<proteinExistence type="predicted"/>
<evidence type="ECO:0000313" key="3">
    <source>
        <dbReference type="Proteomes" id="UP000177871"/>
    </source>
</evidence>
<dbReference type="EMBL" id="MFJK01000007">
    <property type="protein sequence ID" value="OGG19376.1"/>
    <property type="molecule type" value="Genomic_DNA"/>
</dbReference>
<dbReference type="CDD" id="cd05830">
    <property type="entry name" value="Sortase_E"/>
    <property type="match status" value="1"/>
</dbReference>
<evidence type="ECO:0000256" key="1">
    <source>
        <dbReference type="ARBA" id="ARBA00022801"/>
    </source>
</evidence>
<dbReference type="InterPro" id="IPR005754">
    <property type="entry name" value="Sortase"/>
</dbReference>
<dbReference type="InterPro" id="IPR042003">
    <property type="entry name" value="Sortase_E"/>
</dbReference>
<evidence type="ECO:0000313" key="2">
    <source>
        <dbReference type="EMBL" id="OGG19376.1"/>
    </source>
</evidence>
<organism evidence="2 3">
    <name type="scientific">Candidatus Gottesmanbacteria bacterium RIFCSPHIGHO2_01_FULL_47_48</name>
    <dbReference type="NCBI Taxonomy" id="1798381"/>
    <lineage>
        <taxon>Bacteria</taxon>
        <taxon>Candidatus Gottesmaniibacteriota</taxon>
    </lineage>
</organism>
<dbReference type="Proteomes" id="UP000177871">
    <property type="component" value="Unassembled WGS sequence"/>
</dbReference>
<dbReference type="AlphaFoldDB" id="A0A1F6A403"/>
<dbReference type="Pfam" id="PF04203">
    <property type="entry name" value="Sortase"/>
    <property type="match status" value="1"/>
</dbReference>
<dbReference type="Gene3D" id="2.40.260.10">
    <property type="entry name" value="Sortase"/>
    <property type="match status" value="1"/>
</dbReference>
<evidence type="ECO:0008006" key="4">
    <source>
        <dbReference type="Google" id="ProtNLM"/>
    </source>
</evidence>
<dbReference type="SUPFAM" id="SSF63817">
    <property type="entry name" value="Sortase"/>
    <property type="match status" value="1"/>
</dbReference>
<comment type="caution">
    <text evidence="2">The sequence shown here is derived from an EMBL/GenBank/DDBJ whole genome shotgun (WGS) entry which is preliminary data.</text>
</comment>